<dbReference type="InterPro" id="IPR050955">
    <property type="entry name" value="Plant_Biomass_Hydrol_Est"/>
</dbReference>
<keyword evidence="5" id="KW-1185">Reference proteome</keyword>
<sequence>MRRLLLLCVLLATVLTGLAPAGAGAAQRPRPDLAVTKGGVALSGSTLTGSFTVKAQGRARAGRSVASLTLVGPGAELPVATYDVPRLKKRAKRTVAVSSPLPTGLAAGTWSLRACADATRKLRQRDRDDDCRIVGQVVVAQPPVTTPTTPTSSVPTRPVPFTPEQPFLTDAAGASYWTYVPTSYDASHQTPTKLLIWMHGCGGESEGDTYLVSPGGSQDWISVSLGGRDGDCWDVNADPAKVLAALADVKTHFNIAPRQVVIGGYSSGGDLAYRTAFYNAKLFAGVIAENTSPFRDTGSGQAQSLAAASWKFNVWHLAHTDDEVYQLHGVKAETAAMNNAGFPLTLIERPGTHYDDPGTYPGTDADLRTYLLPALGQGWLAPAS</sequence>
<dbReference type="PANTHER" id="PTHR43037:SF5">
    <property type="entry name" value="FERULOYL ESTERASE"/>
    <property type="match status" value="1"/>
</dbReference>
<evidence type="ECO:0000313" key="4">
    <source>
        <dbReference type="EMBL" id="MXG88974.1"/>
    </source>
</evidence>
<organism evidence="4 5">
    <name type="scientific">Nocardioides flavescens</name>
    <dbReference type="NCBI Taxonomy" id="2691959"/>
    <lineage>
        <taxon>Bacteria</taxon>
        <taxon>Bacillati</taxon>
        <taxon>Actinomycetota</taxon>
        <taxon>Actinomycetes</taxon>
        <taxon>Propionibacteriales</taxon>
        <taxon>Nocardioidaceae</taxon>
        <taxon>Nocardioides</taxon>
    </lineage>
</organism>
<dbReference type="Gene3D" id="2.60.40.10">
    <property type="entry name" value="Immunoglobulins"/>
    <property type="match status" value="1"/>
</dbReference>
<dbReference type="InterPro" id="IPR029058">
    <property type="entry name" value="AB_hydrolase_fold"/>
</dbReference>
<dbReference type="SUPFAM" id="SSF53474">
    <property type="entry name" value="alpha/beta-Hydrolases"/>
    <property type="match status" value="1"/>
</dbReference>
<dbReference type="Gene3D" id="3.40.50.1820">
    <property type="entry name" value="alpha/beta hydrolase"/>
    <property type="match status" value="1"/>
</dbReference>
<comment type="caution">
    <text evidence="4">The sequence shown here is derived from an EMBL/GenBank/DDBJ whole genome shotgun (WGS) entry which is preliminary data.</text>
</comment>
<dbReference type="RefSeq" id="WP_160875968.1">
    <property type="nucleotide sequence ID" value="NZ_WUEK01000003.1"/>
</dbReference>
<dbReference type="EMBL" id="WUEK01000003">
    <property type="protein sequence ID" value="MXG88974.1"/>
    <property type="molecule type" value="Genomic_DNA"/>
</dbReference>
<gene>
    <name evidence="4" type="ORF">GRQ65_05350</name>
</gene>
<keyword evidence="1 3" id="KW-0732">Signal</keyword>
<dbReference type="InterPro" id="IPR013783">
    <property type="entry name" value="Ig-like_fold"/>
</dbReference>
<dbReference type="GO" id="GO:0016787">
    <property type="term" value="F:hydrolase activity"/>
    <property type="evidence" value="ECO:0007669"/>
    <property type="project" value="UniProtKB-KW"/>
</dbReference>
<keyword evidence="2" id="KW-0378">Hydrolase</keyword>
<proteinExistence type="predicted"/>
<evidence type="ECO:0000256" key="1">
    <source>
        <dbReference type="ARBA" id="ARBA00022729"/>
    </source>
</evidence>
<dbReference type="GO" id="GO:0005975">
    <property type="term" value="P:carbohydrate metabolic process"/>
    <property type="evidence" value="ECO:0007669"/>
    <property type="project" value="UniProtKB-ARBA"/>
</dbReference>
<dbReference type="PANTHER" id="PTHR43037">
    <property type="entry name" value="UNNAMED PRODUCT-RELATED"/>
    <property type="match status" value="1"/>
</dbReference>
<accession>A0A6L7F1Q4</accession>
<name>A0A6L7F1Q4_9ACTN</name>
<evidence type="ECO:0000313" key="5">
    <source>
        <dbReference type="Proteomes" id="UP000473325"/>
    </source>
</evidence>
<protein>
    <submittedName>
        <fullName evidence="4">Uncharacterized protein</fullName>
    </submittedName>
</protein>
<dbReference type="AlphaFoldDB" id="A0A6L7F1Q4"/>
<feature type="signal peptide" evidence="3">
    <location>
        <begin position="1"/>
        <end position="25"/>
    </location>
</feature>
<dbReference type="Proteomes" id="UP000473325">
    <property type="component" value="Unassembled WGS sequence"/>
</dbReference>
<evidence type="ECO:0000256" key="3">
    <source>
        <dbReference type="SAM" id="SignalP"/>
    </source>
</evidence>
<evidence type="ECO:0000256" key="2">
    <source>
        <dbReference type="ARBA" id="ARBA00022801"/>
    </source>
</evidence>
<reference evidence="4 5" key="1">
    <citation type="submission" date="2019-12" db="EMBL/GenBank/DDBJ databases">
        <authorList>
            <person name="Kun Z."/>
        </authorList>
    </citation>
    <scope>NUCLEOTIDE SEQUENCE [LARGE SCALE GENOMIC DNA]</scope>
    <source>
        <strain evidence="4 5">YIM 123512</strain>
    </source>
</reference>
<feature type="chain" id="PRO_5026815765" evidence="3">
    <location>
        <begin position="26"/>
        <end position="384"/>
    </location>
</feature>